<evidence type="ECO:0000313" key="4">
    <source>
        <dbReference type="Proteomes" id="UP000287166"/>
    </source>
</evidence>
<keyword evidence="2" id="KW-0812">Transmembrane</keyword>
<keyword evidence="2" id="KW-1133">Transmembrane helix</keyword>
<feature type="region of interest" description="Disordered" evidence="1">
    <location>
        <begin position="164"/>
        <end position="192"/>
    </location>
</feature>
<protein>
    <submittedName>
        <fullName evidence="3">Uncharacterized protein</fullName>
    </submittedName>
</protein>
<evidence type="ECO:0000256" key="1">
    <source>
        <dbReference type="SAM" id="MobiDB-lite"/>
    </source>
</evidence>
<feature type="region of interest" description="Disordered" evidence="1">
    <location>
        <begin position="1"/>
        <end position="30"/>
    </location>
</feature>
<dbReference type="AlphaFoldDB" id="A0A401GS03"/>
<accession>A0A401GS03</accession>
<keyword evidence="4" id="KW-1185">Reference proteome</keyword>
<dbReference type="EMBL" id="BFAD01000007">
    <property type="protein sequence ID" value="GBE84939.1"/>
    <property type="molecule type" value="Genomic_DNA"/>
</dbReference>
<evidence type="ECO:0000313" key="3">
    <source>
        <dbReference type="EMBL" id="GBE84939.1"/>
    </source>
</evidence>
<dbReference type="Proteomes" id="UP000287166">
    <property type="component" value="Unassembled WGS sequence"/>
</dbReference>
<feature type="transmembrane region" description="Helical" evidence="2">
    <location>
        <begin position="36"/>
        <end position="61"/>
    </location>
</feature>
<evidence type="ECO:0000256" key="2">
    <source>
        <dbReference type="SAM" id="Phobius"/>
    </source>
</evidence>
<feature type="compositionally biased region" description="Low complexity" evidence="1">
    <location>
        <begin position="1"/>
        <end position="24"/>
    </location>
</feature>
<keyword evidence="2" id="KW-0472">Membrane</keyword>
<comment type="caution">
    <text evidence="3">The sequence shown here is derived from an EMBL/GenBank/DDBJ whole genome shotgun (WGS) entry which is preliminary data.</text>
</comment>
<dbReference type="OrthoDB" id="3256943at2759"/>
<dbReference type="GeneID" id="38781856"/>
<dbReference type="InParanoid" id="A0A401GS03"/>
<sequence length="271" mass="29180">MSSSLSSSSSSPTQSSPSQQVTTTTGGGSTGPSSTLYLFTFLATLFVLLFVSTAIVFRSFYLRRRFRRRVDEAIAAGTFIPPGASAPGSRKYLDKPKLWDATLFPAARGEWAYIVPVTARIAVRRPGCGNASPPSLASQEPTSLRTVLPESNFLRRVFVHASATPSTAPSPLAQDVGSDPVSPFSGEQESDALSQVAQLQVSLLIAMPNPRHSHALDGAEQGTSPKGKEKRLREFWDEEEEGVPDVVIGIAEVPYNDDGDDDSDSGHRPWR</sequence>
<dbReference type="RefSeq" id="XP_027615852.1">
    <property type="nucleotide sequence ID" value="XM_027760051.1"/>
</dbReference>
<proteinExistence type="predicted"/>
<feature type="region of interest" description="Disordered" evidence="1">
    <location>
        <begin position="252"/>
        <end position="271"/>
    </location>
</feature>
<name>A0A401GS03_9APHY</name>
<feature type="region of interest" description="Disordered" evidence="1">
    <location>
        <begin position="211"/>
        <end position="240"/>
    </location>
</feature>
<gene>
    <name evidence="3" type="ORF">SCP_0701210</name>
</gene>
<organism evidence="3 4">
    <name type="scientific">Sparassis crispa</name>
    <dbReference type="NCBI Taxonomy" id="139825"/>
    <lineage>
        <taxon>Eukaryota</taxon>
        <taxon>Fungi</taxon>
        <taxon>Dikarya</taxon>
        <taxon>Basidiomycota</taxon>
        <taxon>Agaricomycotina</taxon>
        <taxon>Agaricomycetes</taxon>
        <taxon>Polyporales</taxon>
        <taxon>Sparassidaceae</taxon>
        <taxon>Sparassis</taxon>
    </lineage>
</organism>
<reference evidence="3 4" key="1">
    <citation type="journal article" date="2018" name="Sci. Rep.">
        <title>Genome sequence of the cauliflower mushroom Sparassis crispa (Hanabiratake) and its association with beneficial usage.</title>
        <authorList>
            <person name="Kiyama R."/>
            <person name="Furutani Y."/>
            <person name="Kawaguchi K."/>
            <person name="Nakanishi T."/>
        </authorList>
    </citation>
    <scope>NUCLEOTIDE SEQUENCE [LARGE SCALE GENOMIC DNA]</scope>
</reference>